<evidence type="ECO:0000313" key="2">
    <source>
        <dbReference type="EMBL" id="RCV29944.1"/>
    </source>
</evidence>
<accession>A0A368RIR1</accession>
<reference evidence="2" key="1">
    <citation type="journal article" date="2012" name="Nat. Biotechnol.">
        <title>Reference genome sequence of the model plant Setaria.</title>
        <authorList>
            <person name="Bennetzen J.L."/>
            <person name="Schmutz J."/>
            <person name="Wang H."/>
            <person name="Percifield R."/>
            <person name="Hawkins J."/>
            <person name="Pontaroli A.C."/>
            <person name="Estep M."/>
            <person name="Feng L."/>
            <person name="Vaughn J.N."/>
            <person name="Grimwood J."/>
            <person name="Jenkins J."/>
            <person name="Barry K."/>
            <person name="Lindquist E."/>
            <person name="Hellsten U."/>
            <person name="Deshpande S."/>
            <person name="Wang X."/>
            <person name="Wu X."/>
            <person name="Mitros T."/>
            <person name="Triplett J."/>
            <person name="Yang X."/>
            <person name="Ye C.Y."/>
            <person name="Mauro-Herrera M."/>
            <person name="Wang L."/>
            <person name="Li P."/>
            <person name="Sharma M."/>
            <person name="Sharma R."/>
            <person name="Ronald P.C."/>
            <person name="Panaud O."/>
            <person name="Kellogg E.A."/>
            <person name="Brutnell T.P."/>
            <person name="Doust A.N."/>
            <person name="Tuskan G.A."/>
            <person name="Rokhsar D."/>
            <person name="Devos K.M."/>
        </authorList>
    </citation>
    <scope>NUCLEOTIDE SEQUENCE [LARGE SCALE GENOMIC DNA]</scope>
    <source>
        <strain evidence="2">Yugu1</strain>
    </source>
</reference>
<proteinExistence type="predicted"/>
<evidence type="ECO:0000256" key="1">
    <source>
        <dbReference type="SAM" id="Coils"/>
    </source>
</evidence>
<protein>
    <submittedName>
        <fullName evidence="2">Uncharacterized protein</fullName>
    </submittedName>
</protein>
<gene>
    <name evidence="2" type="ORF">SETIT_6G054400v2</name>
</gene>
<name>A0A368RIR1_SETIT</name>
<sequence length="121" mass="13225">MEDEDNIEVDVDMSVGPHVAHEAVTLLEGSKTETTAPSLRLEATLLKEKIEELAKELKMLASKTAKSDSKLSPSLASFNKAFGMELRTELMLSTCLGQVRIIIRTTYPCCGGLKLKRGCVL</sequence>
<feature type="coiled-coil region" evidence="1">
    <location>
        <begin position="36"/>
        <end position="63"/>
    </location>
</feature>
<organism evidence="2">
    <name type="scientific">Setaria italica</name>
    <name type="common">Foxtail millet</name>
    <name type="synonym">Panicum italicum</name>
    <dbReference type="NCBI Taxonomy" id="4555"/>
    <lineage>
        <taxon>Eukaryota</taxon>
        <taxon>Viridiplantae</taxon>
        <taxon>Streptophyta</taxon>
        <taxon>Embryophyta</taxon>
        <taxon>Tracheophyta</taxon>
        <taxon>Spermatophyta</taxon>
        <taxon>Magnoliopsida</taxon>
        <taxon>Liliopsida</taxon>
        <taxon>Poales</taxon>
        <taxon>Poaceae</taxon>
        <taxon>PACMAD clade</taxon>
        <taxon>Panicoideae</taxon>
        <taxon>Panicodae</taxon>
        <taxon>Paniceae</taxon>
        <taxon>Cenchrinae</taxon>
        <taxon>Setaria</taxon>
    </lineage>
</organism>
<dbReference type="EMBL" id="CM003533">
    <property type="protein sequence ID" value="RCV29944.1"/>
    <property type="molecule type" value="Genomic_DNA"/>
</dbReference>
<keyword evidence="1" id="KW-0175">Coiled coil</keyword>
<reference evidence="2" key="2">
    <citation type="submission" date="2015-07" db="EMBL/GenBank/DDBJ databases">
        <authorList>
            <person name="Noorani M."/>
        </authorList>
    </citation>
    <scope>NUCLEOTIDE SEQUENCE</scope>
    <source>
        <strain evidence="2">Yugu1</strain>
    </source>
</reference>
<dbReference type="AlphaFoldDB" id="A0A368RIR1"/>